<keyword evidence="3" id="KW-0804">Transcription</keyword>
<dbReference type="InterPro" id="IPR025996">
    <property type="entry name" value="MT1864/Rv1816-like_C"/>
</dbReference>
<evidence type="ECO:0000256" key="4">
    <source>
        <dbReference type="PROSITE-ProRule" id="PRU00335"/>
    </source>
</evidence>
<evidence type="ECO:0000313" key="6">
    <source>
        <dbReference type="EMBL" id="GAA2028051.1"/>
    </source>
</evidence>
<dbReference type="EMBL" id="BAAAMN010000008">
    <property type="protein sequence ID" value="GAA2028051.1"/>
    <property type="molecule type" value="Genomic_DNA"/>
</dbReference>
<keyword evidence="7" id="KW-1185">Reference proteome</keyword>
<dbReference type="InterPro" id="IPR009057">
    <property type="entry name" value="Homeodomain-like_sf"/>
</dbReference>
<name>A0ABP5FKQ6_9MICC</name>
<dbReference type="InterPro" id="IPR001647">
    <property type="entry name" value="HTH_TetR"/>
</dbReference>
<dbReference type="SUPFAM" id="SSF46689">
    <property type="entry name" value="Homeodomain-like"/>
    <property type="match status" value="1"/>
</dbReference>
<dbReference type="PROSITE" id="PS50977">
    <property type="entry name" value="HTH_TETR_2"/>
    <property type="match status" value="1"/>
</dbReference>
<organism evidence="6 7">
    <name type="scientific">Yaniella flava</name>
    <dbReference type="NCBI Taxonomy" id="287930"/>
    <lineage>
        <taxon>Bacteria</taxon>
        <taxon>Bacillati</taxon>
        <taxon>Actinomycetota</taxon>
        <taxon>Actinomycetes</taxon>
        <taxon>Micrococcales</taxon>
        <taxon>Micrococcaceae</taxon>
        <taxon>Yaniella</taxon>
    </lineage>
</organism>
<reference evidence="7" key="1">
    <citation type="journal article" date="2019" name="Int. J. Syst. Evol. Microbiol.">
        <title>The Global Catalogue of Microorganisms (GCM) 10K type strain sequencing project: providing services to taxonomists for standard genome sequencing and annotation.</title>
        <authorList>
            <consortium name="The Broad Institute Genomics Platform"/>
            <consortium name="The Broad Institute Genome Sequencing Center for Infectious Disease"/>
            <person name="Wu L."/>
            <person name="Ma J."/>
        </authorList>
    </citation>
    <scope>NUCLEOTIDE SEQUENCE [LARGE SCALE GENOMIC DNA]</scope>
    <source>
        <strain evidence="7">JCM 13595</strain>
    </source>
</reference>
<evidence type="ECO:0000256" key="1">
    <source>
        <dbReference type="ARBA" id="ARBA00023015"/>
    </source>
</evidence>
<feature type="domain" description="HTH tetR-type" evidence="5">
    <location>
        <begin position="7"/>
        <end position="67"/>
    </location>
</feature>
<evidence type="ECO:0000256" key="2">
    <source>
        <dbReference type="ARBA" id="ARBA00023125"/>
    </source>
</evidence>
<dbReference type="Gene3D" id="1.10.357.10">
    <property type="entry name" value="Tetracycline Repressor, domain 2"/>
    <property type="match status" value="1"/>
</dbReference>
<evidence type="ECO:0000313" key="7">
    <source>
        <dbReference type="Proteomes" id="UP001501461"/>
    </source>
</evidence>
<evidence type="ECO:0000256" key="3">
    <source>
        <dbReference type="ARBA" id="ARBA00023163"/>
    </source>
</evidence>
<keyword evidence="2 4" id="KW-0238">DNA-binding</keyword>
<keyword evidence="1" id="KW-0805">Transcription regulation</keyword>
<dbReference type="SUPFAM" id="SSF48498">
    <property type="entry name" value="Tetracyclin repressor-like, C-terminal domain"/>
    <property type="match status" value="1"/>
</dbReference>
<accession>A0ABP5FKQ6</accession>
<dbReference type="RefSeq" id="WP_343955995.1">
    <property type="nucleotide sequence ID" value="NZ_BAAAMN010000008.1"/>
</dbReference>
<gene>
    <name evidence="6" type="ORF">GCM10009720_04770</name>
</gene>
<protein>
    <submittedName>
        <fullName evidence="6">TetR/AcrR family transcriptional regulator</fullName>
    </submittedName>
</protein>
<proteinExistence type="predicted"/>
<comment type="caution">
    <text evidence="6">The sequence shown here is derived from an EMBL/GenBank/DDBJ whole genome shotgun (WGS) entry which is preliminary data.</text>
</comment>
<sequence>MSDYHHGNLRCALLDEAELMAEEANAEAITLRALARKTGVSHSAPVHHFATRQGLLSALSTRGLEQLLAAITKHPSDIYAMGVEYVSWALEHPGLYTVMWQPRLLDDTDSRLNDARNATWDALTNALTTATQQSAAHEAELRIDAYAAFSIVHGLASLWINKALPLPESPAELAAQVTRRLCFASNSS</sequence>
<feature type="DNA-binding region" description="H-T-H motif" evidence="4">
    <location>
        <begin position="30"/>
        <end position="49"/>
    </location>
</feature>
<evidence type="ECO:0000259" key="5">
    <source>
        <dbReference type="PROSITE" id="PS50977"/>
    </source>
</evidence>
<dbReference type="InterPro" id="IPR036271">
    <property type="entry name" value="Tet_transcr_reg_TetR-rel_C_sf"/>
</dbReference>
<dbReference type="Proteomes" id="UP001501461">
    <property type="component" value="Unassembled WGS sequence"/>
</dbReference>
<dbReference type="Pfam" id="PF13305">
    <property type="entry name" value="TetR_C_33"/>
    <property type="match status" value="1"/>
</dbReference>